<evidence type="ECO:0008006" key="4">
    <source>
        <dbReference type="Google" id="ProtNLM"/>
    </source>
</evidence>
<accession>A0A1Z3N5Z9</accession>
<name>A0A1Z3N5Z9_BDEBC</name>
<dbReference type="Proteomes" id="UP000197003">
    <property type="component" value="Chromosome"/>
</dbReference>
<gene>
    <name evidence="2" type="ORF">B9G79_04615</name>
</gene>
<evidence type="ECO:0000313" key="2">
    <source>
        <dbReference type="EMBL" id="ASD62900.1"/>
    </source>
</evidence>
<feature type="chain" id="PRO_5012034713" description="Bdellovibrio beta-sandwich domain-containing protein" evidence="1">
    <location>
        <begin position="22"/>
        <end position="200"/>
    </location>
</feature>
<evidence type="ECO:0000256" key="1">
    <source>
        <dbReference type="SAM" id="SignalP"/>
    </source>
</evidence>
<dbReference type="AlphaFoldDB" id="A0A1Z3N5Z9"/>
<sequence length="200" mass="22372">MKKWIGTITTLILLQPIFAQAFLVESTYIKQPGGQYAKMTKVTCDTASSGDCQSLCQNATACQRPEPYCRNCAGTTSPLLRQLFTEISRVYAISREVNDRKDLVRFLGTEKYVMLDLKSVFNYYSPVGGDAFTKELRFFCGETGENTLLAVKLDEVHQPVALSYVLCRNNVGQTSAFEVQPRQPGFGQRPLSAPLIFKMN</sequence>
<keyword evidence="1" id="KW-0732">Signal</keyword>
<feature type="signal peptide" evidence="1">
    <location>
        <begin position="1"/>
        <end position="21"/>
    </location>
</feature>
<dbReference type="RefSeq" id="WP_088564492.1">
    <property type="nucleotide sequence ID" value="NZ_CP020946.1"/>
</dbReference>
<protein>
    <recommendedName>
        <fullName evidence="4">Bdellovibrio beta-sandwich domain-containing protein</fullName>
    </recommendedName>
</protein>
<evidence type="ECO:0000313" key="3">
    <source>
        <dbReference type="Proteomes" id="UP000197003"/>
    </source>
</evidence>
<dbReference type="OrthoDB" id="5294505at2"/>
<dbReference type="EMBL" id="CP020946">
    <property type="protein sequence ID" value="ASD62900.1"/>
    <property type="molecule type" value="Genomic_DNA"/>
</dbReference>
<proteinExistence type="predicted"/>
<organism evidence="2 3">
    <name type="scientific">Bdellovibrio bacteriovorus</name>
    <dbReference type="NCBI Taxonomy" id="959"/>
    <lineage>
        <taxon>Bacteria</taxon>
        <taxon>Pseudomonadati</taxon>
        <taxon>Bdellovibrionota</taxon>
        <taxon>Bdellovibrionia</taxon>
        <taxon>Bdellovibrionales</taxon>
        <taxon>Pseudobdellovibrionaceae</taxon>
        <taxon>Bdellovibrio</taxon>
    </lineage>
</organism>
<reference evidence="2 3" key="1">
    <citation type="submission" date="2017-04" db="EMBL/GenBank/DDBJ databases">
        <title>Whole genome sequence of Bdellovibrio bacteriovorus strain SSB218315.</title>
        <authorList>
            <person name="Oyedara O."/>
            <person name="Rodriguez-Perez M.A."/>
        </authorList>
    </citation>
    <scope>NUCLEOTIDE SEQUENCE [LARGE SCALE GENOMIC DNA]</scope>
    <source>
        <strain evidence="2 3">SSB218315</strain>
    </source>
</reference>